<evidence type="ECO:0000256" key="2">
    <source>
        <dbReference type="PIRSR" id="PIRSR000148-1"/>
    </source>
</evidence>
<dbReference type="STRING" id="1008305.A4H02_05150"/>
<dbReference type="GO" id="GO:0051287">
    <property type="term" value="F:NAD binding"/>
    <property type="evidence" value="ECO:0007669"/>
    <property type="project" value="InterPro"/>
</dbReference>
<feature type="active site" description="Acyl-thioester intermediate" evidence="2">
    <location>
        <position position="127"/>
    </location>
</feature>
<dbReference type="InterPro" id="IPR036291">
    <property type="entry name" value="NAD(P)-bd_dom_sf"/>
</dbReference>
<dbReference type="Pfam" id="PF01118">
    <property type="entry name" value="Semialdhyde_dh"/>
    <property type="match status" value="1"/>
</dbReference>
<dbReference type="CDD" id="cd02316">
    <property type="entry name" value="VcASADH2_like_N"/>
    <property type="match status" value="1"/>
</dbReference>
<dbReference type="NCBIfam" id="NF011456">
    <property type="entry name" value="PRK14874.1"/>
    <property type="match status" value="1"/>
</dbReference>
<dbReference type="PANTHER" id="PTHR46278">
    <property type="entry name" value="DEHYDROGENASE, PUTATIVE-RELATED"/>
    <property type="match status" value="1"/>
</dbReference>
<dbReference type="SMART" id="SM00859">
    <property type="entry name" value="Semialdhyde_dh"/>
    <property type="match status" value="1"/>
</dbReference>
<reference evidence="5" key="1">
    <citation type="submission" date="2016-04" db="EMBL/GenBank/DDBJ databases">
        <title>The genome sequence project of a novel Fervidobacterium isolate from a hot spring in Thailand.</title>
        <authorList>
            <person name="Gonzalez J.M."/>
            <person name="Cuecas A."/>
            <person name="Kanoksilapatham W."/>
        </authorList>
    </citation>
    <scope>NUCLEOTIDE SEQUENCE [LARGE SCALE GENOMIC DNA]</scope>
    <source>
        <strain evidence="5">FC2004</strain>
    </source>
</reference>
<dbReference type="PIRSF" id="PIRSF000148">
    <property type="entry name" value="ASA_dh"/>
    <property type="match status" value="1"/>
</dbReference>
<dbReference type="OrthoDB" id="9805684at2"/>
<dbReference type="Gene3D" id="3.30.360.10">
    <property type="entry name" value="Dihydrodipicolinate Reductase, domain 2"/>
    <property type="match status" value="1"/>
</dbReference>
<evidence type="ECO:0000313" key="4">
    <source>
        <dbReference type="EMBL" id="ODN30423.1"/>
    </source>
</evidence>
<keyword evidence="5" id="KW-1185">Reference proteome</keyword>
<dbReference type="Pfam" id="PF02774">
    <property type="entry name" value="Semialdhyde_dhC"/>
    <property type="match status" value="1"/>
</dbReference>
<evidence type="ECO:0000313" key="5">
    <source>
        <dbReference type="Proteomes" id="UP000094570"/>
    </source>
</evidence>
<gene>
    <name evidence="4" type="ORF">A4H02_05150</name>
</gene>
<dbReference type="CDD" id="cd18131">
    <property type="entry name" value="ASADH_C_bac_euk_like"/>
    <property type="match status" value="1"/>
</dbReference>
<dbReference type="InterPro" id="IPR000534">
    <property type="entry name" value="Semialdehyde_DH_NAD-bd"/>
</dbReference>
<sequence>MRIAIVGATGAVGRNMVAVLENTELTVDELHLFASERSAGQRLSFRGVELPVEKLAEDVFARGYDYVLFSAGSDVAKHFAPIAAHYSNLVIDNSSAFRMDPAIPLVVPEINGHLLRGYRGIVANPNCSTIQMLLALYRIHDRYQLSEIFVSTYQSVSGAGYKGISEYEQQLGGVYEPRVFVKQIAHNVIPLIGDLRDDISQEEWKMINETRKILNSRALNVYPTTVRVPVRIGHSEAIIARTLFPIMSKADLIETISSGENVVVTEDIVTPVDVAGNDLTYVCRIRLFDAHTFGAWVVADNLRVGAATNAVRILLKHLSLNLSRNQVMQSC</sequence>
<evidence type="ECO:0000259" key="3">
    <source>
        <dbReference type="SMART" id="SM00859"/>
    </source>
</evidence>
<comment type="similarity">
    <text evidence="1">Belongs to the aspartate-semialdehyde dehydrogenase family.</text>
</comment>
<dbReference type="Gene3D" id="3.40.50.720">
    <property type="entry name" value="NAD(P)-binding Rossmann-like Domain"/>
    <property type="match status" value="1"/>
</dbReference>
<dbReference type="Proteomes" id="UP000094570">
    <property type="component" value="Unassembled WGS sequence"/>
</dbReference>
<dbReference type="SUPFAM" id="SSF55347">
    <property type="entry name" value="Glyceraldehyde-3-phosphate dehydrogenase-like, C-terminal domain"/>
    <property type="match status" value="1"/>
</dbReference>
<name>A0A1E3G3N8_9BACT</name>
<dbReference type="EMBL" id="LWAF01000006">
    <property type="protein sequence ID" value="ODN30423.1"/>
    <property type="molecule type" value="Genomic_DNA"/>
</dbReference>
<dbReference type="GO" id="GO:0016620">
    <property type="term" value="F:oxidoreductase activity, acting on the aldehyde or oxo group of donors, NAD or NADP as acceptor"/>
    <property type="evidence" value="ECO:0007669"/>
    <property type="project" value="InterPro"/>
</dbReference>
<dbReference type="PANTHER" id="PTHR46278:SF2">
    <property type="entry name" value="ASPARTATE-SEMIALDEHYDE DEHYDROGENASE"/>
    <property type="match status" value="1"/>
</dbReference>
<feature type="domain" description="Semialdehyde dehydrogenase NAD-binding" evidence="3">
    <location>
        <begin position="2"/>
        <end position="118"/>
    </location>
</feature>
<dbReference type="GO" id="GO:0046983">
    <property type="term" value="F:protein dimerization activity"/>
    <property type="evidence" value="ECO:0007669"/>
    <property type="project" value="InterPro"/>
</dbReference>
<dbReference type="InterPro" id="IPR012280">
    <property type="entry name" value="Semialdhyde_DH_dimer_dom"/>
</dbReference>
<comment type="caution">
    <text evidence="4">The sequence shown here is derived from an EMBL/GenBank/DDBJ whole genome shotgun (WGS) entry which is preliminary data.</text>
</comment>
<dbReference type="AlphaFoldDB" id="A0A1E3G3N8"/>
<dbReference type="SUPFAM" id="SSF51735">
    <property type="entry name" value="NAD(P)-binding Rossmann-fold domains"/>
    <property type="match status" value="1"/>
</dbReference>
<dbReference type="GO" id="GO:0008652">
    <property type="term" value="P:amino acid biosynthetic process"/>
    <property type="evidence" value="ECO:0007669"/>
    <property type="project" value="InterPro"/>
</dbReference>
<organism evidence="4 5">
    <name type="scientific">Fervidobacterium thailandense</name>
    <dbReference type="NCBI Taxonomy" id="1008305"/>
    <lineage>
        <taxon>Bacteria</taxon>
        <taxon>Thermotogati</taxon>
        <taxon>Thermotogota</taxon>
        <taxon>Thermotogae</taxon>
        <taxon>Thermotogales</taxon>
        <taxon>Fervidobacteriaceae</taxon>
        <taxon>Fervidobacterium</taxon>
    </lineage>
</organism>
<evidence type="ECO:0000256" key="1">
    <source>
        <dbReference type="ARBA" id="ARBA00010584"/>
    </source>
</evidence>
<protein>
    <submittedName>
        <fullName evidence="4">Aspartate-semialdehyde dehydrogenase</fullName>
    </submittedName>
</protein>
<accession>A0A1E3G3N8</accession>
<dbReference type="RefSeq" id="WP_069293109.1">
    <property type="nucleotide sequence ID" value="NZ_CP140110.1"/>
</dbReference>
<feature type="active site" description="Proton acceptor" evidence="2">
    <location>
        <position position="234"/>
    </location>
</feature>
<proteinExistence type="inferred from homology"/>